<organism evidence="1 3">
    <name type="scientific">Tengunoibacter tsumagoiensis</name>
    <dbReference type="NCBI Taxonomy" id="2014871"/>
    <lineage>
        <taxon>Bacteria</taxon>
        <taxon>Bacillati</taxon>
        <taxon>Chloroflexota</taxon>
        <taxon>Ktedonobacteria</taxon>
        <taxon>Ktedonobacterales</taxon>
        <taxon>Dictyobacteraceae</taxon>
        <taxon>Tengunoibacter</taxon>
    </lineage>
</organism>
<evidence type="ECO:0000313" key="2">
    <source>
        <dbReference type="EMBL" id="GCE14260.1"/>
    </source>
</evidence>
<keyword evidence="3" id="KW-1185">Reference proteome</keyword>
<dbReference type="Proteomes" id="UP000287352">
    <property type="component" value="Unassembled WGS sequence"/>
</dbReference>
<name>A0A402A571_9CHLR</name>
<dbReference type="EMBL" id="BIFR01000001">
    <property type="protein sequence ID" value="GCE14260.1"/>
    <property type="molecule type" value="Genomic_DNA"/>
</dbReference>
<dbReference type="RefSeq" id="WP_126581675.1">
    <property type="nucleotide sequence ID" value="NZ_BIFR01000001.1"/>
</dbReference>
<evidence type="ECO:0000313" key="1">
    <source>
        <dbReference type="EMBL" id="GCE14206.1"/>
    </source>
</evidence>
<proteinExistence type="predicted"/>
<sequence>MALNTVTTGNTVLAADINQLVNVLQRPSGSTETGKYFLIGSSYASGANASNYIPSLSRTSTPVSITIDEADMGHVAGGCNTAVAGHLTANGFQVNTSGTGASLSWSVGGNYTIQY</sequence>
<dbReference type="AlphaFoldDB" id="A0A402A571"/>
<reference evidence="1" key="2">
    <citation type="journal article" date="2019" name="Int. J. Syst. Evol. Microbiol.">
        <title>Tengunoibacter tsumagoiensis gen. nov., sp. nov., Dictyobacter kobayashii sp. nov., Dictyobacter alpinus sp. nov., and description of Dictyobacteraceae fam. nov. within the order Ktedonobacterales isolated from Tengu-no-mugimeshi, a soil-like granular mass of micro-organisms, and emended descriptions of the genera Ktedonobacter and Dictyobacter.</title>
        <authorList>
            <person name="Wang C."/>
            <person name="Zheng Y."/>
            <person name="Sakai Y."/>
            <person name="Toyoda A."/>
            <person name="Minakuchi Y."/>
            <person name="Abe K."/>
            <person name="Yokota A."/>
            <person name="Yabe S."/>
        </authorList>
    </citation>
    <scope>NUCLEOTIDE SEQUENCE</scope>
    <source>
        <strain evidence="1">Uno3</strain>
    </source>
</reference>
<evidence type="ECO:0000313" key="3">
    <source>
        <dbReference type="Proteomes" id="UP000287352"/>
    </source>
</evidence>
<accession>A0A402A571</accession>
<reference evidence="3" key="1">
    <citation type="submission" date="2018-12" db="EMBL/GenBank/DDBJ databases">
        <title>Tengunoibacter tsumagoiensis gen. nov., sp. nov., Dictyobacter kobayashii sp. nov., D. alpinus sp. nov., and D. joshuensis sp. nov. and description of Dictyobacteraceae fam. nov. within the order Ktedonobacterales isolated from Tengu-no-mugimeshi.</title>
        <authorList>
            <person name="Wang C.M."/>
            <person name="Zheng Y."/>
            <person name="Sakai Y."/>
            <person name="Toyoda A."/>
            <person name="Minakuchi Y."/>
            <person name="Abe K."/>
            <person name="Yokota A."/>
            <person name="Yabe S."/>
        </authorList>
    </citation>
    <scope>NUCLEOTIDE SEQUENCE [LARGE SCALE GENOMIC DNA]</scope>
    <source>
        <strain evidence="3">Uno3</strain>
    </source>
</reference>
<comment type="caution">
    <text evidence="1">The sequence shown here is derived from an EMBL/GenBank/DDBJ whole genome shotgun (WGS) entry which is preliminary data.</text>
</comment>
<gene>
    <name evidence="1" type="ORF">KTT_40650</name>
    <name evidence="2" type="ORF">KTT_41190</name>
</gene>
<dbReference type="EMBL" id="BIFR01000001">
    <property type="protein sequence ID" value="GCE14206.1"/>
    <property type="molecule type" value="Genomic_DNA"/>
</dbReference>
<protein>
    <submittedName>
        <fullName evidence="1">Uncharacterized protein</fullName>
    </submittedName>
</protein>